<accession>A0A1W1ZK72</accession>
<dbReference type="Proteomes" id="UP000192738">
    <property type="component" value="Unassembled WGS sequence"/>
</dbReference>
<feature type="transmembrane region" description="Helical" evidence="7">
    <location>
        <begin position="23"/>
        <end position="46"/>
    </location>
</feature>
<feature type="transmembrane region" description="Helical" evidence="7">
    <location>
        <begin position="199"/>
        <end position="218"/>
    </location>
</feature>
<name>A0A1W1ZK72_9FIRM</name>
<feature type="transmembrane region" description="Helical" evidence="7">
    <location>
        <begin position="385"/>
        <end position="408"/>
    </location>
</feature>
<organism evidence="8 9">
    <name type="scientific">Sporomusa malonica</name>
    <dbReference type="NCBI Taxonomy" id="112901"/>
    <lineage>
        <taxon>Bacteria</taxon>
        <taxon>Bacillati</taxon>
        <taxon>Bacillota</taxon>
        <taxon>Negativicutes</taxon>
        <taxon>Selenomonadales</taxon>
        <taxon>Sporomusaceae</taxon>
        <taxon>Sporomusa</taxon>
    </lineage>
</organism>
<feature type="transmembrane region" description="Helical" evidence="7">
    <location>
        <begin position="326"/>
        <end position="350"/>
    </location>
</feature>
<evidence type="ECO:0000313" key="8">
    <source>
        <dbReference type="EMBL" id="SMC48930.1"/>
    </source>
</evidence>
<comment type="subcellular location">
    <subcellularLocation>
        <location evidence="1">Membrane</location>
        <topology evidence="1">Multi-pass membrane protein</topology>
    </subcellularLocation>
</comment>
<dbReference type="RefSeq" id="WP_084574690.1">
    <property type="nucleotide sequence ID" value="NZ_CP155572.1"/>
</dbReference>
<dbReference type="STRING" id="112901.SAMN04488500_10422"/>
<keyword evidence="4 7" id="KW-0812">Transmembrane</keyword>
<sequence length="572" mass="61897">MVNNEKKPINIIYGLHDNIPNKVAIPLVIQQIVVLSMDLVLPVLIISMTGGSREVARNFVSIMMIGIGIGTLLQVLRKGAMGSGYFCAEETGFLYYQASALAVQTGGLALLCGMTTIAGFFQVLLSKIIPRIRFLFPTEVAGLMVAMTGIAGIAPGVSAIFGIDDIKTTIDTTSMLIGIITLAIMVSLNVWGKSSMRQYSIFIGIVMGYILSSLFGILKVDDIGQLVATPFVAVPSIRMEWSFDERLVLPFFIAVICSTLKTMGNLAICQKTNNANWKRVDIKNVGNGIFAEGIGTSFCGIIGCMGLNSSSSSVGLSIVNGVTSRYLAYLVSGVFIAMAFFPKAAALLAIMPAPVMGAVLLINLGYFIIEGFQIVASRMLDDRKIFVVGLSLVLGLSVDLLPSIYAQFPVQLQPLFKSSLAVVSLTAISLNLLFRIGIKQKSTIELTLGTDSTEKVINFMEGSGAAWGARSEVIHRASSAIIEFFETALGLELVRDGKVKLEVSFDEYNLAVKVVYNGALMEFPEKRPTDEELLNDDSALVRLSGFLMRKYSNRIDSCILGESCIVQFHFEH</sequence>
<dbReference type="AlphaFoldDB" id="A0A1W1ZK72"/>
<evidence type="ECO:0000256" key="4">
    <source>
        <dbReference type="ARBA" id="ARBA00022692"/>
    </source>
</evidence>
<dbReference type="PANTHER" id="PTHR42810:SF2">
    <property type="entry name" value="PURINE PERMEASE C1399.01C-RELATED"/>
    <property type="match status" value="1"/>
</dbReference>
<evidence type="ECO:0000256" key="1">
    <source>
        <dbReference type="ARBA" id="ARBA00004141"/>
    </source>
</evidence>
<dbReference type="Pfam" id="PF00860">
    <property type="entry name" value="Xan_ur_permease"/>
    <property type="match status" value="1"/>
</dbReference>
<evidence type="ECO:0000256" key="2">
    <source>
        <dbReference type="ARBA" id="ARBA00008821"/>
    </source>
</evidence>
<dbReference type="PANTHER" id="PTHR42810">
    <property type="entry name" value="PURINE PERMEASE C1399.01C-RELATED"/>
    <property type="match status" value="1"/>
</dbReference>
<feature type="transmembrane region" description="Helical" evidence="7">
    <location>
        <begin position="356"/>
        <end position="376"/>
    </location>
</feature>
<keyword evidence="6 7" id="KW-0472">Membrane</keyword>
<evidence type="ECO:0000256" key="7">
    <source>
        <dbReference type="SAM" id="Phobius"/>
    </source>
</evidence>
<protein>
    <submittedName>
        <fullName evidence="8">Nucleobase:cation symporter-2, NCS2 family</fullName>
    </submittedName>
</protein>
<feature type="transmembrane region" description="Helical" evidence="7">
    <location>
        <begin position="247"/>
        <end position="269"/>
    </location>
</feature>
<dbReference type="EMBL" id="FWXI01000004">
    <property type="protein sequence ID" value="SMC48930.1"/>
    <property type="molecule type" value="Genomic_DNA"/>
</dbReference>
<feature type="transmembrane region" description="Helical" evidence="7">
    <location>
        <begin position="175"/>
        <end position="192"/>
    </location>
</feature>
<dbReference type="InterPro" id="IPR006043">
    <property type="entry name" value="NCS2"/>
</dbReference>
<feature type="transmembrane region" description="Helical" evidence="7">
    <location>
        <begin position="96"/>
        <end position="121"/>
    </location>
</feature>
<dbReference type="GO" id="GO:0042907">
    <property type="term" value="F:xanthine transmembrane transporter activity"/>
    <property type="evidence" value="ECO:0007669"/>
    <property type="project" value="TreeGrafter"/>
</dbReference>
<evidence type="ECO:0000256" key="5">
    <source>
        <dbReference type="ARBA" id="ARBA00022989"/>
    </source>
</evidence>
<evidence type="ECO:0000256" key="6">
    <source>
        <dbReference type="ARBA" id="ARBA00023136"/>
    </source>
</evidence>
<dbReference type="NCBIfam" id="NF037981">
    <property type="entry name" value="NCS2_1"/>
    <property type="match status" value="1"/>
</dbReference>
<feature type="transmembrane region" description="Helical" evidence="7">
    <location>
        <begin position="58"/>
        <end position="76"/>
    </location>
</feature>
<evidence type="ECO:0000313" key="9">
    <source>
        <dbReference type="Proteomes" id="UP000192738"/>
    </source>
</evidence>
<feature type="transmembrane region" description="Helical" evidence="7">
    <location>
        <begin position="141"/>
        <end position="163"/>
    </location>
</feature>
<comment type="similarity">
    <text evidence="2">Belongs to the nucleobase:cation symporter-2 (NCS2) (TC 2.A.40) family.</text>
</comment>
<keyword evidence="9" id="KW-1185">Reference proteome</keyword>
<evidence type="ECO:0000256" key="3">
    <source>
        <dbReference type="ARBA" id="ARBA00022448"/>
    </source>
</evidence>
<reference evidence="8 9" key="1">
    <citation type="submission" date="2017-04" db="EMBL/GenBank/DDBJ databases">
        <authorList>
            <person name="Afonso C.L."/>
            <person name="Miller P.J."/>
            <person name="Scott M.A."/>
            <person name="Spackman E."/>
            <person name="Goraichik I."/>
            <person name="Dimitrov K.M."/>
            <person name="Suarez D.L."/>
            <person name="Swayne D.E."/>
        </authorList>
    </citation>
    <scope>NUCLEOTIDE SEQUENCE [LARGE SCALE GENOMIC DNA]</scope>
    <source>
        <strain evidence="8 9">DSM 5090</strain>
    </source>
</reference>
<feature type="transmembrane region" description="Helical" evidence="7">
    <location>
        <begin position="414"/>
        <end position="434"/>
    </location>
</feature>
<dbReference type="OrthoDB" id="5597247at2"/>
<keyword evidence="5 7" id="KW-1133">Transmembrane helix</keyword>
<proteinExistence type="inferred from homology"/>
<dbReference type="GO" id="GO:0005886">
    <property type="term" value="C:plasma membrane"/>
    <property type="evidence" value="ECO:0007669"/>
    <property type="project" value="TreeGrafter"/>
</dbReference>
<gene>
    <name evidence="8" type="ORF">SAMN04488500_10422</name>
</gene>
<keyword evidence="3" id="KW-0813">Transport</keyword>